<comment type="caution">
    <text evidence="3">The sequence shown here is derived from an EMBL/GenBank/DDBJ whole genome shotgun (WGS) entry which is preliminary data.</text>
</comment>
<dbReference type="OrthoDB" id="5421909at2759"/>
<reference evidence="3 4" key="1">
    <citation type="submission" date="2017-08" db="EMBL/GenBank/DDBJ databases">
        <title>Harnessing the power of phylogenomics to disentangle the directionality and signatures of interkingdom host jumping in the parasitic fungal genus Tolypocladium.</title>
        <authorList>
            <person name="Quandt C.A."/>
            <person name="Patterson W."/>
            <person name="Spatafora J.W."/>
        </authorList>
    </citation>
    <scope>NUCLEOTIDE SEQUENCE [LARGE SCALE GENOMIC DNA]</scope>
    <source>
        <strain evidence="3 4">CBS 113982</strain>
    </source>
</reference>
<feature type="compositionally biased region" description="Low complexity" evidence="1">
    <location>
        <begin position="138"/>
        <end position="164"/>
    </location>
</feature>
<name>A0A2K3QCW6_9HYPO</name>
<protein>
    <recommendedName>
        <fullName evidence="5">Extracellular serine-rich protein</fullName>
    </recommendedName>
</protein>
<keyword evidence="2" id="KW-1133">Transmembrane helix</keyword>
<evidence type="ECO:0000313" key="3">
    <source>
        <dbReference type="EMBL" id="PNY25385.1"/>
    </source>
</evidence>
<keyword evidence="2" id="KW-0812">Transmembrane</keyword>
<dbReference type="Proteomes" id="UP000236621">
    <property type="component" value="Unassembled WGS sequence"/>
</dbReference>
<dbReference type="PANTHER" id="PTHR34883:SF17">
    <property type="entry name" value="CUPREDOXIN"/>
    <property type="match status" value="1"/>
</dbReference>
<dbReference type="STRING" id="45235.A0A2K3QCW6"/>
<dbReference type="InterPro" id="IPR052953">
    <property type="entry name" value="Ser-rich/MCO-related"/>
</dbReference>
<feature type="region of interest" description="Disordered" evidence="1">
    <location>
        <begin position="126"/>
        <end position="165"/>
    </location>
</feature>
<keyword evidence="4" id="KW-1185">Reference proteome</keyword>
<evidence type="ECO:0000256" key="2">
    <source>
        <dbReference type="SAM" id="Phobius"/>
    </source>
</evidence>
<dbReference type="PANTHER" id="PTHR34883">
    <property type="entry name" value="SERINE-RICH PROTEIN, PUTATIVE-RELATED-RELATED"/>
    <property type="match status" value="1"/>
</dbReference>
<accession>A0A2K3QCW6</accession>
<dbReference type="EMBL" id="NRSZ01000763">
    <property type="protein sequence ID" value="PNY25385.1"/>
    <property type="molecule type" value="Genomic_DNA"/>
</dbReference>
<organism evidence="3 4">
    <name type="scientific">Tolypocladium capitatum</name>
    <dbReference type="NCBI Taxonomy" id="45235"/>
    <lineage>
        <taxon>Eukaryota</taxon>
        <taxon>Fungi</taxon>
        <taxon>Dikarya</taxon>
        <taxon>Ascomycota</taxon>
        <taxon>Pezizomycotina</taxon>
        <taxon>Sordariomycetes</taxon>
        <taxon>Hypocreomycetidae</taxon>
        <taxon>Hypocreales</taxon>
        <taxon>Ophiocordycipitaceae</taxon>
        <taxon>Tolypocladium</taxon>
    </lineage>
</organism>
<proteinExistence type="predicted"/>
<dbReference type="InterPro" id="IPR008972">
    <property type="entry name" value="Cupredoxin"/>
</dbReference>
<gene>
    <name evidence="3" type="ORF">TCAP_04672</name>
</gene>
<dbReference type="AlphaFoldDB" id="A0A2K3QCW6"/>
<sequence>MAMLAAKASAETIIVEVGNNGLNYSPNIIKAAVGDVVQFHFNAKHSVVAGDFKKPCTPVANGGFFSGFLPTGDTSTFSITVKSTDPVFFYCAVSTHCEDGMVGVINQGSDTLDAYRSAAAQVDSTVTPSAPFGGNMGGSSSSISSTTTSSKPSSMSMSAPMTGSETSLGSVTMTLMTSASGSHSACGSPSSAPSSGNQPGAAENLKGAIAGVVAFALAIAGLLVF</sequence>
<dbReference type="SUPFAM" id="SSF49503">
    <property type="entry name" value="Cupredoxins"/>
    <property type="match status" value="1"/>
</dbReference>
<feature type="region of interest" description="Disordered" evidence="1">
    <location>
        <begin position="179"/>
        <end position="200"/>
    </location>
</feature>
<evidence type="ECO:0000313" key="4">
    <source>
        <dbReference type="Proteomes" id="UP000236621"/>
    </source>
</evidence>
<evidence type="ECO:0008006" key="5">
    <source>
        <dbReference type="Google" id="ProtNLM"/>
    </source>
</evidence>
<dbReference type="CDD" id="cd00920">
    <property type="entry name" value="Cupredoxin"/>
    <property type="match status" value="1"/>
</dbReference>
<feature type="transmembrane region" description="Helical" evidence="2">
    <location>
        <begin position="205"/>
        <end position="224"/>
    </location>
</feature>
<dbReference type="Gene3D" id="2.60.40.420">
    <property type="entry name" value="Cupredoxins - blue copper proteins"/>
    <property type="match status" value="1"/>
</dbReference>
<keyword evidence="2" id="KW-0472">Membrane</keyword>
<evidence type="ECO:0000256" key="1">
    <source>
        <dbReference type="SAM" id="MobiDB-lite"/>
    </source>
</evidence>